<accession>A0A4V0KPY8</accession>
<evidence type="ECO:0000313" key="3">
    <source>
        <dbReference type="Proteomes" id="UP000072874"/>
    </source>
</evidence>
<dbReference type="VEuPathDB" id="PlasmoDB:Py17XNL_001302821"/>
<reference evidence="2 3" key="1">
    <citation type="journal article" date="2014" name="BMC Biol.">
        <title>A comprehensive evaluation of rodent malaria parasite genomes and gene expression.</title>
        <authorList>
            <person name="Otto T.D."/>
            <person name="Bohme U."/>
            <person name="Jackson A.P."/>
            <person name="Hunt M."/>
            <person name="Franke-Fayard B."/>
            <person name="Hoeijmakers W.A."/>
            <person name="Religa A.A."/>
            <person name="Robertson L."/>
            <person name="Sanders M."/>
            <person name="Ogun S.A."/>
            <person name="Cunningham D."/>
            <person name="Erhart A."/>
            <person name="Billker O."/>
            <person name="Khan S.M."/>
            <person name="Stunnenberg H.G."/>
            <person name="Langhorne J."/>
            <person name="Holder A.A."/>
            <person name="Waters A.P."/>
            <person name="Newbold C.I."/>
            <person name="Pain A."/>
            <person name="Berriman M."/>
            <person name="Janse C.J."/>
        </authorList>
    </citation>
    <scope>NUCLEOTIDE SEQUENCE [LARGE SCALE GENOMIC DNA]</scope>
    <source>
        <strain evidence="2 3">17X</strain>
    </source>
</reference>
<dbReference type="Proteomes" id="UP000072874">
    <property type="component" value="Chromosome 13"/>
</dbReference>
<dbReference type="VEuPathDB" id="PlasmoDB:PYYM_0044800"/>
<dbReference type="NCBIfam" id="TIGR01590">
    <property type="entry name" value="yir-bir-cir_Pla"/>
    <property type="match status" value="1"/>
</dbReference>
<evidence type="ECO:0000313" key="2">
    <source>
        <dbReference type="EMBL" id="VTZ80332.1"/>
    </source>
</evidence>
<keyword evidence="1" id="KW-0812">Transmembrane</keyword>
<dbReference type="VEuPathDB" id="PlasmoDB:PY17X_1300105"/>
<keyword evidence="1" id="KW-0472">Membrane</keyword>
<dbReference type="RefSeq" id="XP_022811010.1">
    <property type="nucleotide sequence ID" value="XM_022956636.1"/>
</dbReference>
<dbReference type="EMBL" id="LM993667">
    <property type="protein sequence ID" value="VTZ80332.1"/>
    <property type="molecule type" value="Genomic_DNA"/>
</dbReference>
<gene>
    <name evidence="2" type="ORF">PY17X_1300105</name>
</gene>
<name>A0A4V0KPY8_PLAYE</name>
<organism evidence="2 3">
    <name type="scientific">Plasmodium yoelii</name>
    <dbReference type="NCBI Taxonomy" id="5861"/>
    <lineage>
        <taxon>Eukaryota</taxon>
        <taxon>Sar</taxon>
        <taxon>Alveolata</taxon>
        <taxon>Apicomplexa</taxon>
        <taxon>Aconoidasida</taxon>
        <taxon>Haemosporida</taxon>
        <taxon>Plasmodiidae</taxon>
        <taxon>Plasmodium</taxon>
        <taxon>Plasmodium (Vinckeia)</taxon>
    </lineage>
</organism>
<dbReference type="VEuPathDB" id="PlasmoDB:PY06870"/>
<protein>
    <submittedName>
        <fullName evidence="2">YIR protein</fullName>
    </submittedName>
</protein>
<dbReference type="Pfam" id="PF06022">
    <property type="entry name" value="Cir_Bir_Yir"/>
    <property type="match status" value="1"/>
</dbReference>
<proteinExistence type="predicted"/>
<feature type="transmembrane region" description="Helical" evidence="1">
    <location>
        <begin position="266"/>
        <end position="291"/>
    </location>
</feature>
<dbReference type="InterPro" id="IPR006477">
    <property type="entry name" value="Yir_bir_cir"/>
</dbReference>
<dbReference type="GeneID" id="34859382"/>
<dbReference type="AlphaFoldDB" id="A0A4V0KPY8"/>
<dbReference type="KEGG" id="pyo:PY17X_1300105"/>
<dbReference type="OrthoDB" id="534666at2759"/>
<keyword evidence="1" id="KW-1133">Transmembrane helix</keyword>
<evidence type="ECO:0000256" key="1">
    <source>
        <dbReference type="SAM" id="Phobius"/>
    </source>
</evidence>
<sequence>MDYDLCKQFDTLRNYLPDELEKHESVDFNQNENIKYYCPNGVTGNKCETDIDKIKAGCLWLFEQLFVENKKNINTVQYIIIWLSYKLNQKTYGEIKDLNDFYTKCIENNTHYTSCKQGGVDCSKKLNDNIGYNNYKEIIDKRKGLLSTNIKNMSKIYDAFKLLCNIYTELGGSNTENKKYLENASKFVENYNKLNEDSDNTEDGAYYQVLYTLPNDYINLKDYCHSNRIDCNSIPPLIPTETEENDMQSSEKNCDDTPSLSIVKKLILALLIFSAISIFLGIFFKCSLFVLRKRAQKEYLREKLKNIKKRMNH</sequence>